<dbReference type="Proteomes" id="UP000314294">
    <property type="component" value="Unassembled WGS sequence"/>
</dbReference>
<evidence type="ECO:0000313" key="2">
    <source>
        <dbReference type="Proteomes" id="UP000314294"/>
    </source>
</evidence>
<evidence type="ECO:0000313" key="1">
    <source>
        <dbReference type="EMBL" id="TNN81518.1"/>
    </source>
</evidence>
<accession>A0A4Z2IVH4</accession>
<protein>
    <submittedName>
        <fullName evidence="1">Uncharacterized protein</fullName>
    </submittedName>
</protein>
<proteinExistence type="predicted"/>
<sequence length="148" mass="15788">MQLFSSNVEARSVTISWATISTAWLSRPCFLTKASLARTAAPAPSDVGLTREEDKQEGMAVNFRKLCPRLCSLSSEACLGNAKRHYLQRTPPACEGVARSMRPAAGLGGPPLTWSTVAVGAAVVALAQSAVQNVLDVLDYQIDGHCRD</sequence>
<comment type="caution">
    <text evidence="1">The sequence shown here is derived from an EMBL/GenBank/DDBJ whole genome shotgun (WGS) entry which is preliminary data.</text>
</comment>
<gene>
    <name evidence="1" type="ORF">EYF80_008290</name>
</gene>
<keyword evidence="2" id="KW-1185">Reference proteome</keyword>
<dbReference type="EMBL" id="SRLO01000046">
    <property type="protein sequence ID" value="TNN81518.1"/>
    <property type="molecule type" value="Genomic_DNA"/>
</dbReference>
<dbReference type="AlphaFoldDB" id="A0A4Z2IVH4"/>
<organism evidence="1 2">
    <name type="scientific">Liparis tanakae</name>
    <name type="common">Tanaka's snailfish</name>
    <dbReference type="NCBI Taxonomy" id="230148"/>
    <lineage>
        <taxon>Eukaryota</taxon>
        <taxon>Metazoa</taxon>
        <taxon>Chordata</taxon>
        <taxon>Craniata</taxon>
        <taxon>Vertebrata</taxon>
        <taxon>Euteleostomi</taxon>
        <taxon>Actinopterygii</taxon>
        <taxon>Neopterygii</taxon>
        <taxon>Teleostei</taxon>
        <taxon>Neoteleostei</taxon>
        <taxon>Acanthomorphata</taxon>
        <taxon>Eupercaria</taxon>
        <taxon>Perciformes</taxon>
        <taxon>Cottioidei</taxon>
        <taxon>Cottales</taxon>
        <taxon>Liparidae</taxon>
        <taxon>Liparis</taxon>
    </lineage>
</organism>
<reference evidence="1 2" key="1">
    <citation type="submission" date="2019-03" db="EMBL/GenBank/DDBJ databases">
        <title>First draft genome of Liparis tanakae, snailfish: a comprehensive survey of snailfish specific genes.</title>
        <authorList>
            <person name="Kim W."/>
            <person name="Song I."/>
            <person name="Jeong J.-H."/>
            <person name="Kim D."/>
            <person name="Kim S."/>
            <person name="Ryu S."/>
            <person name="Song J.Y."/>
            <person name="Lee S.K."/>
        </authorList>
    </citation>
    <scope>NUCLEOTIDE SEQUENCE [LARGE SCALE GENOMIC DNA]</scope>
    <source>
        <tissue evidence="1">Muscle</tissue>
    </source>
</reference>
<name>A0A4Z2IVH4_9TELE</name>